<gene>
    <name evidence="2" type="ORF">J1605_013201</name>
</gene>
<name>A0AB34GFG6_ESCRO</name>
<protein>
    <submittedName>
        <fullName evidence="2">Uncharacterized protein</fullName>
    </submittedName>
</protein>
<dbReference type="Proteomes" id="UP001159641">
    <property type="component" value="Unassembled WGS sequence"/>
</dbReference>
<evidence type="ECO:0000313" key="3">
    <source>
        <dbReference type="Proteomes" id="UP001159641"/>
    </source>
</evidence>
<dbReference type="EMBL" id="JAIQCJ010002233">
    <property type="protein sequence ID" value="KAJ8778967.1"/>
    <property type="molecule type" value="Genomic_DNA"/>
</dbReference>
<accession>A0AB34GFG6</accession>
<proteinExistence type="predicted"/>
<evidence type="ECO:0000256" key="1">
    <source>
        <dbReference type="SAM" id="MobiDB-lite"/>
    </source>
</evidence>
<keyword evidence="3" id="KW-1185">Reference proteome</keyword>
<dbReference type="AlphaFoldDB" id="A0AB34GFG6"/>
<evidence type="ECO:0000313" key="2">
    <source>
        <dbReference type="EMBL" id="KAJ8778967.1"/>
    </source>
</evidence>
<feature type="compositionally biased region" description="Polar residues" evidence="1">
    <location>
        <begin position="49"/>
        <end position="72"/>
    </location>
</feature>
<feature type="region of interest" description="Disordered" evidence="1">
    <location>
        <begin position="42"/>
        <end position="76"/>
    </location>
</feature>
<comment type="caution">
    <text evidence="2">The sequence shown here is derived from an EMBL/GenBank/DDBJ whole genome shotgun (WGS) entry which is preliminary data.</text>
</comment>
<reference evidence="2 3" key="1">
    <citation type="submission" date="2022-11" db="EMBL/GenBank/DDBJ databases">
        <title>Whole genome sequence of Eschrichtius robustus ER-17-0199.</title>
        <authorList>
            <person name="Bruniche-Olsen A."/>
            <person name="Black A.N."/>
            <person name="Fields C.J."/>
            <person name="Walden K."/>
            <person name="Dewoody J.A."/>
        </authorList>
    </citation>
    <scope>NUCLEOTIDE SEQUENCE [LARGE SCALE GENOMIC DNA]</scope>
    <source>
        <strain evidence="2">ER-17-0199</strain>
        <tissue evidence="2">Blubber</tissue>
    </source>
</reference>
<sequence>MYSSSGDKGSGSSLHSGELWLCSARVLFWEALLAVAPERIPVDGGKEGSLQTRNYISQKPAEQTRENYYSQESPRRRARSLVALLLGAESGRAELGSPLHAPTPSPNSAL</sequence>
<organism evidence="2 3">
    <name type="scientific">Eschrichtius robustus</name>
    <name type="common">California gray whale</name>
    <name type="synonym">Eschrichtius gibbosus</name>
    <dbReference type="NCBI Taxonomy" id="9764"/>
    <lineage>
        <taxon>Eukaryota</taxon>
        <taxon>Metazoa</taxon>
        <taxon>Chordata</taxon>
        <taxon>Craniata</taxon>
        <taxon>Vertebrata</taxon>
        <taxon>Euteleostomi</taxon>
        <taxon>Mammalia</taxon>
        <taxon>Eutheria</taxon>
        <taxon>Laurasiatheria</taxon>
        <taxon>Artiodactyla</taxon>
        <taxon>Whippomorpha</taxon>
        <taxon>Cetacea</taxon>
        <taxon>Mysticeti</taxon>
        <taxon>Eschrichtiidae</taxon>
        <taxon>Eschrichtius</taxon>
    </lineage>
</organism>